<feature type="domain" description="DUF4062" evidence="1">
    <location>
        <begin position="5"/>
        <end position="88"/>
    </location>
</feature>
<dbReference type="RefSeq" id="WP_145043705.1">
    <property type="nucleotide sequence ID" value="NZ_CP036347.1"/>
</dbReference>
<sequence length="330" mass="37680">MIPNIFISSTIKDLHHLRDILRDTIIDLAYNPVMSEHGGVGYLNPVTAAESCYISVNQCQMMVLIIGSRYGWKDEDGLSVTHREFKTARDARIPIITLVESRILNYKDVYDANRESNIWDDFDLMDDPRSVFELLDEISNLESFNAIVEFKTPEDARKTLKLQLAHFVGDRLSGKIPSMGENVRDILAEITTLRSQLTETTPELKAKEAESRKYLAASRFLLRDENAAYAHLINFLTDRSEHPSRAEHFITNSRSLDELAKHLGYSLEVSTPEVTRELLANQPKGKERLIYNSGGKVLVFANHRIVINPGLIERYNNIQMKLWETVNKTS</sequence>
<reference evidence="2 3" key="1">
    <citation type="submission" date="2019-02" db="EMBL/GenBank/DDBJ databases">
        <title>Deep-cultivation of Planctomycetes and their phenomic and genomic characterization uncovers novel biology.</title>
        <authorList>
            <person name="Wiegand S."/>
            <person name="Jogler M."/>
            <person name="Boedeker C."/>
            <person name="Pinto D."/>
            <person name="Vollmers J."/>
            <person name="Rivas-Marin E."/>
            <person name="Kohn T."/>
            <person name="Peeters S.H."/>
            <person name="Heuer A."/>
            <person name="Rast P."/>
            <person name="Oberbeckmann S."/>
            <person name="Bunk B."/>
            <person name="Jeske O."/>
            <person name="Meyerdierks A."/>
            <person name="Storesund J.E."/>
            <person name="Kallscheuer N."/>
            <person name="Luecker S."/>
            <person name="Lage O.M."/>
            <person name="Pohl T."/>
            <person name="Merkel B.J."/>
            <person name="Hornburger P."/>
            <person name="Mueller R.-W."/>
            <person name="Bruemmer F."/>
            <person name="Labrenz M."/>
            <person name="Spormann A.M."/>
            <person name="Op den Camp H."/>
            <person name="Overmann J."/>
            <person name="Amann R."/>
            <person name="Jetten M.S.M."/>
            <person name="Mascher T."/>
            <person name="Medema M.H."/>
            <person name="Devos D.P."/>
            <person name="Kaster A.-K."/>
            <person name="Ovreas L."/>
            <person name="Rohde M."/>
            <person name="Galperin M.Y."/>
            <person name="Jogler C."/>
        </authorList>
    </citation>
    <scope>NUCLEOTIDE SEQUENCE [LARGE SCALE GENOMIC DNA]</scope>
    <source>
        <strain evidence="2 3">V6</strain>
    </source>
</reference>
<dbReference type="Proteomes" id="UP000320722">
    <property type="component" value="Chromosome"/>
</dbReference>
<dbReference type="AlphaFoldDB" id="A0A517WJI5"/>
<dbReference type="EMBL" id="CP036347">
    <property type="protein sequence ID" value="QDU05416.1"/>
    <property type="molecule type" value="Genomic_DNA"/>
</dbReference>
<evidence type="ECO:0000313" key="2">
    <source>
        <dbReference type="EMBL" id="QDU05416.1"/>
    </source>
</evidence>
<accession>A0A517WJI5</accession>
<evidence type="ECO:0000259" key="1">
    <source>
        <dbReference type="Pfam" id="PF13271"/>
    </source>
</evidence>
<organism evidence="2 3">
    <name type="scientific">Gimesia chilikensis</name>
    <dbReference type="NCBI Taxonomy" id="2605989"/>
    <lineage>
        <taxon>Bacteria</taxon>
        <taxon>Pseudomonadati</taxon>
        <taxon>Planctomycetota</taxon>
        <taxon>Planctomycetia</taxon>
        <taxon>Planctomycetales</taxon>
        <taxon>Planctomycetaceae</taxon>
        <taxon>Gimesia</taxon>
    </lineage>
</organism>
<evidence type="ECO:0000313" key="3">
    <source>
        <dbReference type="Proteomes" id="UP000320722"/>
    </source>
</evidence>
<protein>
    <recommendedName>
        <fullName evidence="1">DUF4062 domain-containing protein</fullName>
    </recommendedName>
</protein>
<name>A0A517WJI5_9PLAN</name>
<proteinExistence type="predicted"/>
<gene>
    <name evidence="2" type="ORF">V6x_51530</name>
</gene>
<dbReference type="Pfam" id="PF13271">
    <property type="entry name" value="DUF4062"/>
    <property type="match status" value="1"/>
</dbReference>
<dbReference type="InterPro" id="IPR025139">
    <property type="entry name" value="DUF4062"/>
</dbReference>